<evidence type="ECO:0000313" key="2">
    <source>
        <dbReference type="Proteomes" id="UP000594638"/>
    </source>
</evidence>
<gene>
    <name evidence="1" type="ORF">OLEA9_A114553</name>
</gene>
<dbReference type="Proteomes" id="UP000594638">
    <property type="component" value="Unassembled WGS sequence"/>
</dbReference>
<dbReference type="AlphaFoldDB" id="A0A8S0TNM9"/>
<comment type="caution">
    <text evidence="1">The sequence shown here is derived from an EMBL/GenBank/DDBJ whole genome shotgun (WGS) entry which is preliminary data.</text>
</comment>
<organism evidence="1 2">
    <name type="scientific">Olea europaea subsp. europaea</name>
    <dbReference type="NCBI Taxonomy" id="158383"/>
    <lineage>
        <taxon>Eukaryota</taxon>
        <taxon>Viridiplantae</taxon>
        <taxon>Streptophyta</taxon>
        <taxon>Embryophyta</taxon>
        <taxon>Tracheophyta</taxon>
        <taxon>Spermatophyta</taxon>
        <taxon>Magnoliopsida</taxon>
        <taxon>eudicotyledons</taxon>
        <taxon>Gunneridae</taxon>
        <taxon>Pentapetalae</taxon>
        <taxon>asterids</taxon>
        <taxon>lamiids</taxon>
        <taxon>Lamiales</taxon>
        <taxon>Oleaceae</taxon>
        <taxon>Oleeae</taxon>
        <taxon>Olea</taxon>
    </lineage>
</organism>
<dbReference type="EMBL" id="CACTIH010007260">
    <property type="protein sequence ID" value="CAA3006446.1"/>
    <property type="molecule type" value="Genomic_DNA"/>
</dbReference>
<reference evidence="1 2" key="1">
    <citation type="submission" date="2019-12" db="EMBL/GenBank/DDBJ databases">
        <authorList>
            <person name="Alioto T."/>
            <person name="Alioto T."/>
            <person name="Gomez Garrido J."/>
        </authorList>
    </citation>
    <scope>NUCLEOTIDE SEQUENCE [LARGE SCALE GENOMIC DNA]</scope>
</reference>
<dbReference type="Gramene" id="OE9A114553T1">
    <property type="protein sequence ID" value="OE9A114553C1"/>
    <property type="gene ID" value="OE9A114553"/>
</dbReference>
<name>A0A8S0TNM9_OLEEU</name>
<accession>A0A8S0TNM9</accession>
<evidence type="ECO:0000313" key="1">
    <source>
        <dbReference type="EMBL" id="CAA3006446.1"/>
    </source>
</evidence>
<protein>
    <submittedName>
        <fullName evidence="1">Uncharacterized protein</fullName>
    </submittedName>
</protein>
<sequence length="103" mass="11930">MRSSLRQRKTERERARLRLRSCSNARAVDHDWRYAHCLLCVSVWVRVAVTQANVVVIWKEIENFNTSERVSPKGDSLRCCSTIEINVTQSNHWWLDLNSGGDG</sequence>
<proteinExistence type="predicted"/>
<keyword evidence="2" id="KW-1185">Reference proteome</keyword>